<dbReference type="Pfam" id="PF00069">
    <property type="entry name" value="Pkinase"/>
    <property type="match status" value="1"/>
</dbReference>
<dbReference type="InterPro" id="IPR011009">
    <property type="entry name" value="Kinase-like_dom_sf"/>
</dbReference>
<evidence type="ECO:0000256" key="1">
    <source>
        <dbReference type="ARBA" id="ARBA00006485"/>
    </source>
</evidence>
<keyword evidence="4" id="KW-0808">Transferase</keyword>
<dbReference type="eggNOG" id="KOG0659">
    <property type="taxonomic scope" value="Eukaryota"/>
</dbReference>
<dbReference type="SMART" id="SM00220">
    <property type="entry name" value="S_TKc"/>
    <property type="match status" value="1"/>
</dbReference>
<dbReference type="PANTHER" id="PTHR24056:SF171">
    <property type="entry name" value="CYCLIN-DEPENDENT KINASE 20"/>
    <property type="match status" value="1"/>
</dbReference>
<comment type="subunit">
    <text evidence="8">May form a complex composed of at least the catalytic subunit CRK2 and a cyclin.</text>
</comment>
<dbReference type="EC" id="2.7.11.22" evidence="2"/>
<feature type="binding site" evidence="14">
    <location>
        <position position="37"/>
    </location>
    <ligand>
        <name>ATP</name>
        <dbReference type="ChEBI" id="CHEBI:30616"/>
    </ligand>
</feature>
<dbReference type="PANTHER" id="PTHR24056">
    <property type="entry name" value="CELL DIVISION PROTEIN KINASE"/>
    <property type="match status" value="1"/>
</dbReference>
<dbReference type="GO" id="GO:0005524">
    <property type="term" value="F:ATP binding"/>
    <property type="evidence" value="ECO:0007669"/>
    <property type="project" value="UniProtKB-UniRule"/>
</dbReference>
<comment type="catalytic activity">
    <reaction evidence="12">
        <text>L-threonyl-[protein] + ATP = O-phospho-L-threonyl-[protein] + ADP + H(+)</text>
        <dbReference type="Rhea" id="RHEA:46608"/>
        <dbReference type="Rhea" id="RHEA-COMP:11060"/>
        <dbReference type="Rhea" id="RHEA-COMP:11605"/>
        <dbReference type="ChEBI" id="CHEBI:15378"/>
        <dbReference type="ChEBI" id="CHEBI:30013"/>
        <dbReference type="ChEBI" id="CHEBI:30616"/>
        <dbReference type="ChEBI" id="CHEBI:61977"/>
        <dbReference type="ChEBI" id="CHEBI:456216"/>
        <dbReference type="EC" id="2.7.11.22"/>
    </reaction>
</comment>
<evidence type="ECO:0000256" key="7">
    <source>
        <dbReference type="ARBA" id="ARBA00022840"/>
    </source>
</evidence>
<evidence type="ECO:0000256" key="12">
    <source>
        <dbReference type="ARBA" id="ARBA00047811"/>
    </source>
</evidence>
<dbReference type="STRING" id="431595.K3WM58"/>
<evidence type="ECO:0000313" key="18">
    <source>
        <dbReference type="Proteomes" id="UP000019132"/>
    </source>
</evidence>
<evidence type="ECO:0000256" key="8">
    <source>
        <dbReference type="ARBA" id="ARBA00038543"/>
    </source>
</evidence>
<keyword evidence="7 14" id="KW-0067">ATP-binding</keyword>
<comment type="similarity">
    <text evidence="1">Belongs to the protein kinase superfamily. CMGC Ser/Thr protein kinase family. CDC2/CDKX subfamily.</text>
</comment>
<name>K3WM58_GLOUD</name>
<comment type="catalytic activity">
    <reaction evidence="13">
        <text>L-seryl-[protein] + ATP = O-phospho-L-seryl-[protein] + ADP + H(+)</text>
        <dbReference type="Rhea" id="RHEA:17989"/>
        <dbReference type="Rhea" id="RHEA-COMP:9863"/>
        <dbReference type="Rhea" id="RHEA-COMP:11604"/>
        <dbReference type="ChEBI" id="CHEBI:15378"/>
        <dbReference type="ChEBI" id="CHEBI:29999"/>
        <dbReference type="ChEBI" id="CHEBI:30616"/>
        <dbReference type="ChEBI" id="CHEBI:83421"/>
        <dbReference type="ChEBI" id="CHEBI:456216"/>
        <dbReference type="EC" id="2.7.11.22"/>
    </reaction>
</comment>
<reference evidence="18" key="2">
    <citation type="submission" date="2010-04" db="EMBL/GenBank/DDBJ databases">
        <authorList>
            <person name="Buell R."/>
            <person name="Hamilton J."/>
            <person name="Hostetler J."/>
        </authorList>
    </citation>
    <scope>NUCLEOTIDE SEQUENCE [LARGE SCALE GENOMIC DNA]</scope>
    <source>
        <strain evidence="18">DAOM:BR144</strain>
    </source>
</reference>
<evidence type="ECO:0000313" key="17">
    <source>
        <dbReference type="EnsemblProtists" id="PYU1_T006050"/>
    </source>
</evidence>
<dbReference type="Gene3D" id="1.10.510.10">
    <property type="entry name" value="Transferase(Phosphotransferase) domain 1"/>
    <property type="match status" value="1"/>
</dbReference>
<sequence>MESPQLYEEVGRIGSGAFGDVVRVRHVLTRELLAVKKLRLPPDHSDGRKLQVLPAALFQEIEALRQLEHPNYDEQVVKLADVFVDGASLSLVFEHMATDLFSILRHRSEPFEDADVRCLLRMLLHGVAHCHAHAIVHRDIKPGNLLLSAQGILKITDFGLATVFSQDAKRSYSHQVATRWYRAPELLFGSRQYDSGVDMWGVGAILAEFLQPGVPLFPGQNDIDQLFRILQVLGNPMVTMDDDENDSLPLWRDARNLPDFGKIEFPPYKPIPLTHVFPDAHPGAVDLLTKLLALDPAKRISAKQNAT</sequence>
<evidence type="ECO:0000256" key="3">
    <source>
        <dbReference type="ARBA" id="ARBA00022527"/>
    </source>
</evidence>
<dbReference type="InterPro" id="IPR000719">
    <property type="entry name" value="Prot_kinase_dom"/>
</dbReference>
<organism evidence="17 18">
    <name type="scientific">Globisporangium ultimum (strain ATCC 200006 / CBS 805.95 / DAOM BR144)</name>
    <name type="common">Pythium ultimum</name>
    <dbReference type="NCBI Taxonomy" id="431595"/>
    <lineage>
        <taxon>Eukaryota</taxon>
        <taxon>Sar</taxon>
        <taxon>Stramenopiles</taxon>
        <taxon>Oomycota</taxon>
        <taxon>Peronosporomycetes</taxon>
        <taxon>Pythiales</taxon>
        <taxon>Pythiaceae</taxon>
        <taxon>Globisporangium</taxon>
    </lineage>
</organism>
<evidence type="ECO:0000259" key="16">
    <source>
        <dbReference type="PROSITE" id="PS50011"/>
    </source>
</evidence>
<dbReference type="AlphaFoldDB" id="K3WM58"/>
<feature type="domain" description="Protein kinase" evidence="16">
    <location>
        <begin position="7"/>
        <end position="307"/>
    </location>
</feature>
<dbReference type="InterPro" id="IPR008271">
    <property type="entry name" value="Ser/Thr_kinase_AS"/>
</dbReference>
<reference evidence="17" key="3">
    <citation type="submission" date="2015-02" db="UniProtKB">
        <authorList>
            <consortium name="EnsemblProtists"/>
        </authorList>
    </citation>
    <scope>IDENTIFICATION</scope>
    <source>
        <strain evidence="17">DAOM BR144</strain>
    </source>
</reference>
<evidence type="ECO:0000256" key="2">
    <source>
        <dbReference type="ARBA" id="ARBA00012425"/>
    </source>
</evidence>
<evidence type="ECO:0000256" key="6">
    <source>
        <dbReference type="ARBA" id="ARBA00022777"/>
    </source>
</evidence>
<dbReference type="PROSITE" id="PS00107">
    <property type="entry name" value="PROTEIN_KINASE_ATP"/>
    <property type="match status" value="1"/>
</dbReference>
<protein>
    <recommendedName>
        <fullName evidence="9">Cyclin-dependent kinase 2 homolog</fullName>
        <ecNumber evidence="2">2.7.11.22</ecNumber>
    </recommendedName>
    <alternativeName>
        <fullName evidence="10">Cell division control protein 2 homolog</fullName>
    </alternativeName>
    <alternativeName>
        <fullName evidence="11">cdc2-related kinase 2</fullName>
    </alternativeName>
</protein>
<dbReference type="PROSITE" id="PS50011">
    <property type="entry name" value="PROTEIN_KINASE_DOM"/>
    <property type="match status" value="1"/>
</dbReference>
<dbReference type="FunFam" id="1.10.510.10:FF:000624">
    <property type="entry name" value="Mitogen-activated protein kinase"/>
    <property type="match status" value="1"/>
</dbReference>
<dbReference type="PROSITE" id="PS00108">
    <property type="entry name" value="PROTEIN_KINASE_ST"/>
    <property type="match status" value="1"/>
</dbReference>
<reference evidence="18" key="1">
    <citation type="journal article" date="2010" name="Genome Biol.">
        <title>Genome sequence of the necrotrophic plant pathogen Pythium ultimum reveals original pathogenicity mechanisms and effector repertoire.</title>
        <authorList>
            <person name="Levesque C.A."/>
            <person name="Brouwer H."/>
            <person name="Cano L."/>
            <person name="Hamilton J.P."/>
            <person name="Holt C."/>
            <person name="Huitema E."/>
            <person name="Raffaele S."/>
            <person name="Robideau G.P."/>
            <person name="Thines M."/>
            <person name="Win J."/>
            <person name="Zerillo M.M."/>
            <person name="Beakes G.W."/>
            <person name="Boore J.L."/>
            <person name="Busam D."/>
            <person name="Dumas B."/>
            <person name="Ferriera S."/>
            <person name="Fuerstenberg S.I."/>
            <person name="Gachon C.M."/>
            <person name="Gaulin E."/>
            <person name="Govers F."/>
            <person name="Grenville-Briggs L."/>
            <person name="Horner N."/>
            <person name="Hostetler J."/>
            <person name="Jiang R.H."/>
            <person name="Johnson J."/>
            <person name="Krajaejun T."/>
            <person name="Lin H."/>
            <person name="Meijer H.J."/>
            <person name="Moore B."/>
            <person name="Morris P."/>
            <person name="Phuntmart V."/>
            <person name="Puiu D."/>
            <person name="Shetty J."/>
            <person name="Stajich J.E."/>
            <person name="Tripathy S."/>
            <person name="Wawra S."/>
            <person name="van West P."/>
            <person name="Whitty B.R."/>
            <person name="Coutinho P.M."/>
            <person name="Henrissat B."/>
            <person name="Martin F."/>
            <person name="Thomas P.D."/>
            <person name="Tyler B.M."/>
            <person name="De Vries R.P."/>
            <person name="Kamoun S."/>
            <person name="Yandell M."/>
            <person name="Tisserat N."/>
            <person name="Buell C.R."/>
        </authorList>
    </citation>
    <scope>NUCLEOTIDE SEQUENCE</scope>
    <source>
        <strain evidence="18">DAOM:BR144</strain>
    </source>
</reference>
<dbReference type="OMA" id="KITFPYH"/>
<proteinExistence type="inferred from homology"/>
<keyword evidence="18" id="KW-1185">Reference proteome</keyword>
<dbReference type="InParanoid" id="K3WM58"/>
<accession>K3WM58</accession>
<evidence type="ECO:0000256" key="14">
    <source>
        <dbReference type="PROSITE-ProRule" id="PRU10141"/>
    </source>
</evidence>
<dbReference type="EnsemblProtists" id="PYU1_T006050">
    <property type="protein sequence ID" value="PYU1_T006050"/>
    <property type="gene ID" value="PYU1_G006038"/>
</dbReference>
<keyword evidence="3 15" id="KW-0723">Serine/threonine-protein kinase</keyword>
<dbReference type="InterPro" id="IPR050108">
    <property type="entry name" value="CDK"/>
</dbReference>
<evidence type="ECO:0000256" key="10">
    <source>
        <dbReference type="ARBA" id="ARBA00041902"/>
    </source>
</evidence>
<dbReference type="Proteomes" id="UP000019132">
    <property type="component" value="Unassembled WGS sequence"/>
</dbReference>
<dbReference type="SUPFAM" id="SSF56112">
    <property type="entry name" value="Protein kinase-like (PK-like)"/>
    <property type="match status" value="1"/>
</dbReference>
<evidence type="ECO:0000256" key="15">
    <source>
        <dbReference type="RuleBase" id="RU000304"/>
    </source>
</evidence>
<evidence type="ECO:0000256" key="11">
    <source>
        <dbReference type="ARBA" id="ARBA00042858"/>
    </source>
</evidence>
<dbReference type="GO" id="GO:0004693">
    <property type="term" value="F:cyclin-dependent protein serine/threonine kinase activity"/>
    <property type="evidence" value="ECO:0007669"/>
    <property type="project" value="UniProtKB-EC"/>
</dbReference>
<dbReference type="HOGENOM" id="CLU_000288_181_1_1"/>
<evidence type="ECO:0000256" key="13">
    <source>
        <dbReference type="ARBA" id="ARBA00048367"/>
    </source>
</evidence>
<dbReference type="GO" id="GO:0005634">
    <property type="term" value="C:nucleus"/>
    <property type="evidence" value="ECO:0007669"/>
    <property type="project" value="TreeGrafter"/>
</dbReference>
<evidence type="ECO:0000256" key="5">
    <source>
        <dbReference type="ARBA" id="ARBA00022741"/>
    </source>
</evidence>
<keyword evidence="6" id="KW-0418">Kinase</keyword>
<evidence type="ECO:0000256" key="9">
    <source>
        <dbReference type="ARBA" id="ARBA00039612"/>
    </source>
</evidence>
<dbReference type="EMBL" id="GL376625">
    <property type="status" value="NOT_ANNOTATED_CDS"/>
    <property type="molecule type" value="Genomic_DNA"/>
</dbReference>
<dbReference type="InterPro" id="IPR017441">
    <property type="entry name" value="Protein_kinase_ATP_BS"/>
</dbReference>
<evidence type="ECO:0000256" key="4">
    <source>
        <dbReference type="ARBA" id="ARBA00022679"/>
    </source>
</evidence>
<dbReference type="Gene3D" id="3.30.200.20">
    <property type="entry name" value="Phosphorylase Kinase, domain 1"/>
    <property type="match status" value="1"/>
</dbReference>
<dbReference type="VEuPathDB" id="FungiDB:PYU1_G006038"/>
<keyword evidence="5 14" id="KW-0547">Nucleotide-binding</keyword>